<dbReference type="InterPro" id="IPR056729">
    <property type="entry name" value="GMPPB_C"/>
</dbReference>
<evidence type="ECO:0000313" key="11">
    <source>
        <dbReference type="Proteomes" id="UP000510822"/>
    </source>
</evidence>
<dbReference type="KEGG" id="cfon:HZU75_00190"/>
<dbReference type="CDD" id="cd03352">
    <property type="entry name" value="LbH_LpxD"/>
    <property type="match status" value="1"/>
</dbReference>
<dbReference type="Gene3D" id="2.160.10.10">
    <property type="entry name" value="Hexapeptide repeat proteins"/>
    <property type="match status" value="1"/>
</dbReference>
<feature type="domain" description="UDP-3-O-[3-hydroxymyristoyl] glucosamine N-acyltransferase non-repeat region" evidence="8">
    <location>
        <begin position="25"/>
        <end position="88"/>
    </location>
</feature>
<keyword evidence="1 7" id="KW-0444">Lipid biosynthesis</keyword>
<reference evidence="10 11" key="1">
    <citation type="journal article" date="2016" name="Int. J. Syst. Evol. Microbiol.">
        <title>Chitinibacter fontanus sp. nov., isolated from a spring.</title>
        <authorList>
            <person name="Sheu S.Y."/>
            <person name="Li Y.S."/>
            <person name="Young C.C."/>
            <person name="Chen W.M."/>
        </authorList>
    </citation>
    <scope>NUCLEOTIDE SEQUENCE [LARGE SCALE GENOMIC DNA]</scope>
    <source>
        <strain evidence="10 11">STM-7</strain>
    </source>
</reference>
<dbReference type="NCBIfam" id="NF002060">
    <property type="entry name" value="PRK00892.1"/>
    <property type="match status" value="1"/>
</dbReference>
<name>A0A7D5ZHI1_9NEIS</name>
<dbReference type="InterPro" id="IPR001451">
    <property type="entry name" value="Hexapep"/>
</dbReference>
<dbReference type="InterPro" id="IPR020573">
    <property type="entry name" value="UDP_GlcNAc_AcTrfase_non-rep"/>
</dbReference>
<dbReference type="UniPathway" id="UPA00973"/>
<keyword evidence="4 7" id="KW-0677">Repeat</keyword>
<dbReference type="Pfam" id="PF25087">
    <property type="entry name" value="GMPPB_C"/>
    <property type="match status" value="1"/>
</dbReference>
<dbReference type="InterPro" id="IPR007691">
    <property type="entry name" value="LpxD"/>
</dbReference>
<feature type="domain" description="Mannose-1-phosphate guanyltransferase C-terminal" evidence="9">
    <location>
        <begin position="98"/>
        <end position="179"/>
    </location>
</feature>
<dbReference type="GO" id="GO:0016020">
    <property type="term" value="C:membrane"/>
    <property type="evidence" value="ECO:0007669"/>
    <property type="project" value="GOC"/>
</dbReference>
<evidence type="ECO:0000256" key="4">
    <source>
        <dbReference type="ARBA" id="ARBA00022737"/>
    </source>
</evidence>
<dbReference type="PANTHER" id="PTHR43378:SF2">
    <property type="entry name" value="UDP-3-O-ACYLGLUCOSAMINE N-ACYLTRANSFERASE 1, MITOCHONDRIAL-RELATED"/>
    <property type="match status" value="1"/>
</dbReference>
<dbReference type="SUPFAM" id="SSF51161">
    <property type="entry name" value="Trimeric LpxA-like enzymes"/>
    <property type="match status" value="1"/>
</dbReference>
<dbReference type="Pfam" id="PF00132">
    <property type="entry name" value="Hexapep"/>
    <property type="match status" value="1"/>
</dbReference>
<evidence type="ECO:0000256" key="5">
    <source>
        <dbReference type="ARBA" id="ARBA00023098"/>
    </source>
</evidence>
<evidence type="ECO:0000256" key="2">
    <source>
        <dbReference type="ARBA" id="ARBA00022556"/>
    </source>
</evidence>
<gene>
    <name evidence="7 10" type="primary">lpxD</name>
    <name evidence="10" type="ORF">HZU75_00190</name>
</gene>
<keyword evidence="6 7" id="KW-0012">Acyltransferase</keyword>
<dbReference type="Pfam" id="PF04613">
    <property type="entry name" value="LpxD"/>
    <property type="match status" value="1"/>
</dbReference>
<proteinExistence type="inferred from homology"/>
<keyword evidence="11" id="KW-1185">Reference proteome</keyword>
<dbReference type="GO" id="GO:0009245">
    <property type="term" value="P:lipid A biosynthetic process"/>
    <property type="evidence" value="ECO:0007669"/>
    <property type="project" value="UniProtKB-UniRule"/>
</dbReference>
<dbReference type="InterPro" id="IPR011004">
    <property type="entry name" value="Trimer_LpxA-like_sf"/>
</dbReference>
<evidence type="ECO:0000256" key="6">
    <source>
        <dbReference type="ARBA" id="ARBA00023315"/>
    </source>
</evidence>
<organism evidence="10 11">
    <name type="scientific">Chitinibacter fontanus</name>
    <dbReference type="NCBI Taxonomy" id="1737446"/>
    <lineage>
        <taxon>Bacteria</taxon>
        <taxon>Pseudomonadati</taxon>
        <taxon>Pseudomonadota</taxon>
        <taxon>Betaproteobacteria</taxon>
        <taxon>Neisseriales</taxon>
        <taxon>Chitinibacteraceae</taxon>
        <taxon>Chitinibacter</taxon>
    </lineage>
</organism>
<comment type="catalytic activity">
    <reaction evidence="7">
        <text>a UDP-3-O-[(3R)-3-hydroxyacyl]-alpha-D-glucosamine + a (3R)-hydroxyacyl-[ACP] = a UDP-2-N,3-O-bis[(3R)-3-hydroxyacyl]-alpha-D-glucosamine + holo-[ACP] + H(+)</text>
        <dbReference type="Rhea" id="RHEA:53836"/>
        <dbReference type="Rhea" id="RHEA-COMP:9685"/>
        <dbReference type="Rhea" id="RHEA-COMP:9945"/>
        <dbReference type="ChEBI" id="CHEBI:15378"/>
        <dbReference type="ChEBI" id="CHEBI:64479"/>
        <dbReference type="ChEBI" id="CHEBI:78827"/>
        <dbReference type="ChEBI" id="CHEBI:137740"/>
        <dbReference type="ChEBI" id="CHEBI:137748"/>
        <dbReference type="EC" id="2.3.1.191"/>
    </reaction>
</comment>
<keyword evidence="5 7" id="KW-0443">Lipid metabolism</keyword>
<sequence length="352" mass="36941">MQSIDVRLSDLAEKFGCELIGENICVAGVASLSSAAHSDLVFLNNEKFIDQLIHSKAKAVIAKSNEKLPLDRSYLICRDPVLLFALIADYFNPRPLSQASIHPTAVIASDAVIAPDVEVGPHVTIETGVILSSGVQIKAGCFIGANSVIGANSILMPRVVVYSDSMVGERCVIHSGCVIGSDGFGNAWARDHWVRIPQLGRAIIENDVEIGANTTIDRGALDDTVIGSGARLDNLIQIAHNVKIGSNTAIAACTGIAGSAEIGANCLIGGGALIAGHLKIADKVTILAGSAVPSSLSEAGVYASGVPVVPHGTWLKNMVHFRKLDELAKKVKHIEKMQVAQQTTQGESSDTN</sequence>
<accession>A0A7D5ZHI1</accession>
<evidence type="ECO:0000256" key="1">
    <source>
        <dbReference type="ARBA" id="ARBA00022516"/>
    </source>
</evidence>
<dbReference type="EMBL" id="CP058952">
    <property type="protein sequence ID" value="QLI83124.1"/>
    <property type="molecule type" value="Genomic_DNA"/>
</dbReference>
<evidence type="ECO:0000259" key="8">
    <source>
        <dbReference type="Pfam" id="PF04613"/>
    </source>
</evidence>
<dbReference type="NCBIfam" id="TIGR01853">
    <property type="entry name" value="lipid_A_lpxD"/>
    <property type="match status" value="1"/>
</dbReference>
<dbReference type="GO" id="GO:0016410">
    <property type="term" value="F:N-acyltransferase activity"/>
    <property type="evidence" value="ECO:0007669"/>
    <property type="project" value="InterPro"/>
</dbReference>
<keyword evidence="2 7" id="KW-0441">Lipid A biosynthesis</keyword>
<dbReference type="Gene3D" id="1.20.5.170">
    <property type="match status" value="1"/>
</dbReference>
<evidence type="ECO:0000256" key="3">
    <source>
        <dbReference type="ARBA" id="ARBA00022679"/>
    </source>
</evidence>
<dbReference type="GO" id="GO:0103118">
    <property type="term" value="F:UDP-3-O-[(3R)-3-hydroxyacyl]-glucosamine N-acyltransferase activity"/>
    <property type="evidence" value="ECO:0007669"/>
    <property type="project" value="UniProtKB-EC"/>
</dbReference>
<dbReference type="AlphaFoldDB" id="A0A7D5ZHI1"/>
<protein>
    <recommendedName>
        <fullName evidence="7">UDP-3-O-acylglucosamine N-acyltransferase</fullName>
        <ecNumber evidence="7">2.3.1.191</ecNumber>
    </recommendedName>
</protein>
<dbReference type="HAMAP" id="MF_00523">
    <property type="entry name" value="LpxD"/>
    <property type="match status" value="1"/>
</dbReference>
<dbReference type="Gene3D" id="3.40.1390.10">
    <property type="entry name" value="MurE/MurF, N-terminal domain"/>
    <property type="match status" value="1"/>
</dbReference>
<comment type="pathway">
    <text evidence="7">Bacterial outer membrane biogenesis; LPS lipid A biosynthesis.</text>
</comment>
<evidence type="ECO:0000256" key="7">
    <source>
        <dbReference type="HAMAP-Rule" id="MF_00523"/>
    </source>
</evidence>
<comment type="subunit">
    <text evidence="7">Homotrimer.</text>
</comment>
<comment type="function">
    <text evidence="7">Catalyzes the N-acylation of UDP-3-O-acylglucosamine using 3-hydroxyacyl-ACP as the acyl donor. Is involved in the biosynthesis of lipid A, a phosphorylated glycolipid that anchors the lipopolysaccharide to the outer membrane of the cell.</text>
</comment>
<feature type="active site" description="Proton acceptor" evidence="7">
    <location>
        <position position="240"/>
    </location>
</feature>
<evidence type="ECO:0000313" key="10">
    <source>
        <dbReference type="EMBL" id="QLI83124.1"/>
    </source>
</evidence>
<keyword evidence="3 7" id="KW-0808">Transferase</keyword>
<evidence type="ECO:0000259" key="9">
    <source>
        <dbReference type="Pfam" id="PF25087"/>
    </source>
</evidence>
<comment type="similarity">
    <text evidence="7">Belongs to the transferase hexapeptide repeat family. LpxD subfamily.</text>
</comment>
<dbReference type="EC" id="2.3.1.191" evidence="7"/>
<dbReference type="Proteomes" id="UP000510822">
    <property type="component" value="Chromosome"/>
</dbReference>
<dbReference type="PANTHER" id="PTHR43378">
    <property type="entry name" value="UDP-3-O-ACYLGLUCOSAMINE N-ACYLTRANSFERASE"/>
    <property type="match status" value="1"/>
</dbReference>